<dbReference type="SMART" id="SM00320">
    <property type="entry name" value="WD40"/>
    <property type="match status" value="4"/>
</dbReference>
<protein>
    <submittedName>
        <fullName evidence="8">GTF3C2</fullName>
    </submittedName>
</protein>
<proteinExistence type="predicted"/>
<evidence type="ECO:0000256" key="6">
    <source>
        <dbReference type="PROSITE-ProRule" id="PRU00221"/>
    </source>
</evidence>
<dbReference type="EMBL" id="CAJPWZ010002165">
    <property type="protein sequence ID" value="CAG2232128.1"/>
    <property type="molecule type" value="Genomic_DNA"/>
</dbReference>
<dbReference type="InterPro" id="IPR052416">
    <property type="entry name" value="GTF3C_component"/>
</dbReference>
<evidence type="ECO:0000256" key="2">
    <source>
        <dbReference type="ARBA" id="ARBA00022574"/>
    </source>
</evidence>
<keyword evidence="3" id="KW-0677">Repeat</keyword>
<dbReference type="OrthoDB" id="4703at2759"/>
<evidence type="ECO:0000256" key="7">
    <source>
        <dbReference type="SAM" id="MobiDB-lite"/>
    </source>
</evidence>
<keyword evidence="9" id="KW-1185">Reference proteome</keyword>
<evidence type="ECO:0000256" key="1">
    <source>
        <dbReference type="ARBA" id="ARBA00004123"/>
    </source>
</evidence>
<dbReference type="Pfam" id="PF00400">
    <property type="entry name" value="WD40"/>
    <property type="match status" value="2"/>
</dbReference>
<dbReference type="InterPro" id="IPR015943">
    <property type="entry name" value="WD40/YVTN_repeat-like_dom_sf"/>
</dbReference>
<dbReference type="InterPro" id="IPR036322">
    <property type="entry name" value="WD40_repeat_dom_sf"/>
</dbReference>
<evidence type="ECO:0000256" key="3">
    <source>
        <dbReference type="ARBA" id="ARBA00022737"/>
    </source>
</evidence>
<evidence type="ECO:0000313" key="9">
    <source>
        <dbReference type="Proteomes" id="UP000683360"/>
    </source>
</evidence>
<dbReference type="PROSITE" id="PS50082">
    <property type="entry name" value="WD_REPEATS_2"/>
    <property type="match status" value="2"/>
</dbReference>
<keyword evidence="4" id="KW-0804">Transcription</keyword>
<dbReference type="PROSITE" id="PS50294">
    <property type="entry name" value="WD_REPEATS_REGION"/>
    <property type="match status" value="1"/>
</dbReference>
<dbReference type="Proteomes" id="UP000683360">
    <property type="component" value="Unassembled WGS sequence"/>
</dbReference>
<dbReference type="GO" id="GO:0005634">
    <property type="term" value="C:nucleus"/>
    <property type="evidence" value="ECO:0007669"/>
    <property type="project" value="UniProtKB-SubCell"/>
</dbReference>
<sequence length="1035" mass="117342">MYLLNILTCFSCENNRHKRENKSVSVSSLSTTMAEFSHLILLHPRCRHWAISKYFGDVKPDCNNSCDACKTPKMLAKTIEDLQRGAYAKTKARGKGGMYFIQDDKDDTGLYGGGRKGVKSENDSYEKTYGSDEERDNKEKQEADEKRKRFNFLKREFKKRKRDTSTVTAGDDDDFEKPSEDCVLRDASSTKIPRLTVKIREHCLGMITSDLYTNFTSYYKDVSTKMAAKDYEPECCAIDEEFDVFKSRSDNFKSSPASHFSNDGMDDCDTTSGFSCTFVKACDMIVNTKNDFKTDPDPESVVKYSCGSDSDKYSNTDSKLKLSRKSDSSFYFDGQICGKPVNDVMEEKPLQQLESEVASILDKYQVGSFSSKSSHKQKSRSVKPECVRFSEDILFKKESGLGSDENKSRICTSSSIKTEKIDESKDRKEVKLKHLKLTTDEKYKHSSHFKIHDTSETSGCTDACQCKDTDSKKRRLECSTVTTNVNREPESKPNGKDLKMTADLVVKYLTPHFSAGKFVSKKTVFCNLPTFVYWIHSLGDIKPYLPSANVSPEFLIKSSKKTNVRQDLQQIKVFEALNLKDYGLIFTGGPVWGLAWCPYPHNVRQQYQYLAVSCHPDMDTVHQVTDTNEGPGLIQIWNTGKLNHAVECMPTPKLEFCIAHDYGVVRKMSWCPHRCWQKKDTILEENRLRQIGLLAIACGDGSIRIFSVSNPEQLNNSSSPTVYRPTPEVTLVGHKIRRSKTPSCISLSWSVKESHMLGGYGDGSVRIWNLDTDSVLLRVPTPDQGLLLLPFRTFLPHSKTVTDLSWSPHSTNYFLTASIDRTVKLWCLDNLVTPQITAKSSALTAAIWPSVVQSVVYAEDDVYAQQTCQMRIHSYGDLRDKNRAVNAPLQRFLSGIWDISISNWHLMVFGCDFNGNVMFTYYPAVFGEKKPHKSKMVLYKTNLKKKTLYTVDKYYLEYSENISLDKKMMVDNTGCLNLTQFPLAAVHRVEVNPNMESCMFIASGGHSGIIQIHNVNKSLAFHAARDLRQELRVKS</sequence>
<gene>
    <name evidence="8" type="ORF">MEDL_44877</name>
</gene>
<reference evidence="8" key="1">
    <citation type="submission" date="2021-03" db="EMBL/GenBank/DDBJ databases">
        <authorList>
            <person name="Bekaert M."/>
        </authorList>
    </citation>
    <scope>NUCLEOTIDE SEQUENCE</scope>
</reference>
<dbReference type="GO" id="GO:0006383">
    <property type="term" value="P:transcription by RNA polymerase III"/>
    <property type="evidence" value="ECO:0007669"/>
    <property type="project" value="TreeGrafter"/>
</dbReference>
<dbReference type="PROSITE" id="PS00678">
    <property type="entry name" value="WD_REPEATS_1"/>
    <property type="match status" value="1"/>
</dbReference>
<dbReference type="AlphaFoldDB" id="A0A8S3TP33"/>
<feature type="region of interest" description="Disordered" evidence="7">
    <location>
        <begin position="111"/>
        <end position="146"/>
    </location>
</feature>
<dbReference type="PANTHER" id="PTHR15052:SF2">
    <property type="entry name" value="GENERAL TRANSCRIPTION FACTOR 3C POLYPEPTIDE 2"/>
    <property type="match status" value="1"/>
</dbReference>
<dbReference type="GO" id="GO:0000127">
    <property type="term" value="C:transcription factor TFIIIC complex"/>
    <property type="evidence" value="ECO:0007669"/>
    <property type="project" value="TreeGrafter"/>
</dbReference>
<dbReference type="SUPFAM" id="SSF50978">
    <property type="entry name" value="WD40 repeat-like"/>
    <property type="match status" value="1"/>
</dbReference>
<feature type="repeat" description="WD" evidence="6">
    <location>
        <begin position="794"/>
        <end position="826"/>
    </location>
</feature>
<evidence type="ECO:0000256" key="5">
    <source>
        <dbReference type="ARBA" id="ARBA00023242"/>
    </source>
</evidence>
<evidence type="ECO:0000256" key="4">
    <source>
        <dbReference type="ARBA" id="ARBA00023163"/>
    </source>
</evidence>
<keyword evidence="5" id="KW-0539">Nucleus</keyword>
<dbReference type="InterPro" id="IPR019775">
    <property type="entry name" value="WD40_repeat_CS"/>
</dbReference>
<dbReference type="Gene3D" id="2.130.10.10">
    <property type="entry name" value="YVTN repeat-like/Quinoprotein amine dehydrogenase"/>
    <property type="match status" value="1"/>
</dbReference>
<accession>A0A8S3TP33</accession>
<organism evidence="8 9">
    <name type="scientific">Mytilus edulis</name>
    <name type="common">Blue mussel</name>
    <dbReference type="NCBI Taxonomy" id="6550"/>
    <lineage>
        <taxon>Eukaryota</taxon>
        <taxon>Metazoa</taxon>
        <taxon>Spiralia</taxon>
        <taxon>Lophotrochozoa</taxon>
        <taxon>Mollusca</taxon>
        <taxon>Bivalvia</taxon>
        <taxon>Autobranchia</taxon>
        <taxon>Pteriomorphia</taxon>
        <taxon>Mytilida</taxon>
        <taxon>Mytiloidea</taxon>
        <taxon>Mytilidae</taxon>
        <taxon>Mytilinae</taxon>
        <taxon>Mytilus</taxon>
    </lineage>
</organism>
<comment type="caution">
    <text evidence="8">The sequence shown here is derived from an EMBL/GenBank/DDBJ whole genome shotgun (WGS) entry which is preliminary data.</text>
</comment>
<dbReference type="Gene3D" id="6.10.250.2460">
    <property type="match status" value="1"/>
</dbReference>
<keyword evidence="2 6" id="KW-0853">WD repeat</keyword>
<evidence type="ECO:0000313" key="8">
    <source>
        <dbReference type="EMBL" id="CAG2232128.1"/>
    </source>
</evidence>
<dbReference type="PANTHER" id="PTHR15052">
    <property type="entry name" value="RNA POLYMERASE III TRANSCRIPTION INITIATION FACTOR COMPLEX SUBUNIT"/>
    <property type="match status" value="1"/>
</dbReference>
<name>A0A8S3TP33_MYTED</name>
<dbReference type="InterPro" id="IPR001680">
    <property type="entry name" value="WD40_rpt"/>
</dbReference>
<comment type="subcellular location">
    <subcellularLocation>
        <location evidence="1">Nucleus</location>
    </subcellularLocation>
</comment>
<feature type="repeat" description="WD" evidence="6">
    <location>
        <begin position="746"/>
        <end position="778"/>
    </location>
</feature>
<feature type="compositionally biased region" description="Basic and acidic residues" evidence="7">
    <location>
        <begin position="118"/>
        <end position="146"/>
    </location>
</feature>